<accession>A0AAD3DMJ1</accession>
<dbReference type="EMBL" id="BMAR01000008">
    <property type="protein sequence ID" value="GFR44625.1"/>
    <property type="molecule type" value="Genomic_DNA"/>
</dbReference>
<dbReference type="InterPro" id="IPR011249">
    <property type="entry name" value="Metalloenz_LuxS/M16"/>
</dbReference>
<dbReference type="Proteomes" id="UP001054857">
    <property type="component" value="Unassembled WGS sequence"/>
</dbReference>
<evidence type="ECO:0000313" key="2">
    <source>
        <dbReference type="Proteomes" id="UP001054857"/>
    </source>
</evidence>
<reference evidence="1 2" key="1">
    <citation type="journal article" date="2021" name="Sci. Rep.">
        <title>Genome sequencing of the multicellular alga Astrephomene provides insights into convergent evolution of germ-soma differentiation.</title>
        <authorList>
            <person name="Yamashita S."/>
            <person name="Yamamoto K."/>
            <person name="Matsuzaki R."/>
            <person name="Suzuki S."/>
            <person name="Yamaguchi H."/>
            <person name="Hirooka S."/>
            <person name="Minakuchi Y."/>
            <person name="Miyagishima S."/>
            <person name="Kawachi M."/>
            <person name="Toyoda A."/>
            <person name="Nozaki H."/>
        </authorList>
    </citation>
    <scope>NUCLEOTIDE SEQUENCE [LARGE SCALE GENOMIC DNA]</scope>
    <source>
        <strain evidence="1 2">NIES-4017</strain>
    </source>
</reference>
<dbReference type="Gene3D" id="3.30.830.10">
    <property type="entry name" value="Metalloenzyme, LuxS/M16 peptidase-like"/>
    <property type="match status" value="1"/>
</dbReference>
<organism evidence="1 2">
    <name type="scientific">Astrephomene gubernaculifera</name>
    <dbReference type="NCBI Taxonomy" id="47775"/>
    <lineage>
        <taxon>Eukaryota</taxon>
        <taxon>Viridiplantae</taxon>
        <taxon>Chlorophyta</taxon>
        <taxon>core chlorophytes</taxon>
        <taxon>Chlorophyceae</taxon>
        <taxon>CS clade</taxon>
        <taxon>Chlamydomonadales</taxon>
        <taxon>Astrephomenaceae</taxon>
        <taxon>Astrephomene</taxon>
    </lineage>
</organism>
<protein>
    <recommendedName>
        <fullName evidence="3">Insulinase family protein</fullName>
    </recommendedName>
</protein>
<keyword evidence="2" id="KW-1185">Reference proteome</keyword>
<dbReference type="SUPFAM" id="SSF63411">
    <property type="entry name" value="LuxS/MPP-like metallohydrolase"/>
    <property type="match status" value="1"/>
</dbReference>
<comment type="caution">
    <text evidence="1">The sequence shown here is derived from an EMBL/GenBank/DDBJ whole genome shotgun (WGS) entry which is preliminary data.</text>
</comment>
<dbReference type="AlphaFoldDB" id="A0AAD3DMJ1"/>
<evidence type="ECO:0000313" key="1">
    <source>
        <dbReference type="EMBL" id="GFR44625.1"/>
    </source>
</evidence>
<sequence>LTSRSGVLLGVVGELLAGGRTSRLVSELVLSGRALSATVVTDYPGERHPGLALVYGIPKDGDRPEDVAALLRSQLSALLVEGGVREAELARVRRAARAALLGAAQSNTSMAATLATYHVNNGSWRGLLEELELVSGVRPAEVQQLAARVFAPDNCFTGYVTRAA</sequence>
<dbReference type="GO" id="GO:0046872">
    <property type="term" value="F:metal ion binding"/>
    <property type="evidence" value="ECO:0007669"/>
    <property type="project" value="InterPro"/>
</dbReference>
<proteinExistence type="predicted"/>
<feature type="non-terminal residue" evidence="1">
    <location>
        <position position="164"/>
    </location>
</feature>
<gene>
    <name evidence="1" type="ORF">Agub_g5913</name>
</gene>
<name>A0AAD3DMJ1_9CHLO</name>
<evidence type="ECO:0008006" key="3">
    <source>
        <dbReference type="Google" id="ProtNLM"/>
    </source>
</evidence>